<dbReference type="InterPro" id="IPR011004">
    <property type="entry name" value="Trimer_LpxA-like_sf"/>
</dbReference>
<dbReference type="AlphaFoldDB" id="A0A7S4IVS9"/>
<accession>A0A7S4IVS9</accession>
<organism evidence="2">
    <name type="scientific">Odontella aurita</name>
    <dbReference type="NCBI Taxonomy" id="265563"/>
    <lineage>
        <taxon>Eukaryota</taxon>
        <taxon>Sar</taxon>
        <taxon>Stramenopiles</taxon>
        <taxon>Ochrophyta</taxon>
        <taxon>Bacillariophyta</taxon>
        <taxon>Mediophyceae</taxon>
        <taxon>Biddulphiophycidae</taxon>
        <taxon>Eupodiscales</taxon>
        <taxon>Odontellaceae</taxon>
        <taxon>Odontella</taxon>
    </lineage>
</organism>
<feature type="region of interest" description="Disordered" evidence="1">
    <location>
        <begin position="124"/>
        <end position="144"/>
    </location>
</feature>
<dbReference type="InterPro" id="IPR047324">
    <property type="entry name" value="LbH_gamma_CA-like"/>
</dbReference>
<feature type="compositionally biased region" description="Basic and acidic residues" evidence="1">
    <location>
        <begin position="124"/>
        <end position="134"/>
    </location>
</feature>
<protein>
    <submittedName>
        <fullName evidence="2">Uncharacterized protein</fullName>
    </submittedName>
</protein>
<evidence type="ECO:0000313" key="2">
    <source>
        <dbReference type="EMBL" id="CAE2241320.1"/>
    </source>
</evidence>
<dbReference type="PANTHER" id="PTHR13061">
    <property type="entry name" value="DYNACTIN SUBUNIT P25"/>
    <property type="match status" value="1"/>
</dbReference>
<evidence type="ECO:0000256" key="1">
    <source>
        <dbReference type="SAM" id="MobiDB-lite"/>
    </source>
</evidence>
<proteinExistence type="predicted"/>
<name>A0A7S4IVS9_9STRA</name>
<dbReference type="SUPFAM" id="SSF51161">
    <property type="entry name" value="Trimeric LpxA-like enzymes"/>
    <property type="match status" value="1"/>
</dbReference>
<dbReference type="CDD" id="cd04645">
    <property type="entry name" value="LbH_gamma_CA_like"/>
    <property type="match status" value="1"/>
</dbReference>
<dbReference type="PANTHER" id="PTHR13061:SF29">
    <property type="entry name" value="GAMMA CARBONIC ANHYDRASE-LIKE 1, MITOCHONDRIAL-RELATED"/>
    <property type="match status" value="1"/>
</dbReference>
<dbReference type="Gene3D" id="2.160.10.10">
    <property type="entry name" value="Hexapeptide repeat proteins"/>
    <property type="match status" value="1"/>
</dbReference>
<reference evidence="2" key="1">
    <citation type="submission" date="2021-01" db="EMBL/GenBank/DDBJ databases">
        <authorList>
            <person name="Corre E."/>
            <person name="Pelletier E."/>
            <person name="Niang G."/>
            <person name="Scheremetjew M."/>
            <person name="Finn R."/>
            <person name="Kale V."/>
            <person name="Holt S."/>
            <person name="Cochrane G."/>
            <person name="Meng A."/>
            <person name="Brown T."/>
            <person name="Cohen L."/>
        </authorList>
    </citation>
    <scope>NUCLEOTIDE SEQUENCE</scope>
    <source>
        <strain evidence="2">Isolate 1302-5</strain>
    </source>
</reference>
<dbReference type="EMBL" id="HBKQ01023506">
    <property type="protein sequence ID" value="CAE2241320.1"/>
    <property type="molecule type" value="Transcribed_RNA"/>
</dbReference>
<gene>
    <name evidence="2" type="ORF">OAUR00152_LOCUS16005</name>
</gene>
<sequence>MPPPSFLTVARHVLSRAARETGQALDRLGVMAGQHAVTTRTVGDDPYIFDDHLSRHRQRMPLVKHGAPEVSDDVAYIAPCATLVGRVNLAPGSSVWYGAVLRADAAHCGIDASDETVETWRSRDPDVRRVKDPDPWETGGGGGIWIGEDTNVQDGCVITASEDHTEVGRGVTIGHSAQIHSAKVGDYALIGMGSIISPLAKVEAESFIAAGSVVGRGETIKSGELWGGNPAKKLRDLTPEERGKLKYQSDEYVKVASGQSSVMEFGGNISGDVIDPRSTLEACENESVQEMPPSVDEGKVRESVKVAKPELIEVKK</sequence>
<dbReference type="InterPro" id="IPR050484">
    <property type="entry name" value="Transf_Hexapept/Carb_Anhydrase"/>
</dbReference>